<evidence type="ECO:0000256" key="10">
    <source>
        <dbReference type="HAMAP-Rule" id="MF_00244"/>
    </source>
</evidence>
<evidence type="ECO:0000256" key="3">
    <source>
        <dbReference type="ARBA" id="ARBA00022642"/>
    </source>
</evidence>
<dbReference type="NCBIfam" id="TIGR00482">
    <property type="entry name" value="nicotinate (nicotinamide) nucleotide adenylyltransferase"/>
    <property type="match status" value="1"/>
</dbReference>
<keyword evidence="4 10" id="KW-0808">Transferase</keyword>
<dbReference type="Gene3D" id="3.40.50.620">
    <property type="entry name" value="HUPs"/>
    <property type="match status" value="1"/>
</dbReference>
<dbReference type="InterPro" id="IPR004821">
    <property type="entry name" value="Cyt_trans-like"/>
</dbReference>
<dbReference type="GO" id="GO:0004515">
    <property type="term" value="F:nicotinate-nucleotide adenylyltransferase activity"/>
    <property type="evidence" value="ECO:0007669"/>
    <property type="project" value="UniProtKB-UniRule"/>
</dbReference>
<dbReference type="UniPathway" id="UPA00253">
    <property type="reaction ID" value="UER00332"/>
</dbReference>
<evidence type="ECO:0000256" key="7">
    <source>
        <dbReference type="ARBA" id="ARBA00022840"/>
    </source>
</evidence>
<proteinExistence type="inferred from homology"/>
<evidence type="ECO:0000256" key="1">
    <source>
        <dbReference type="ARBA" id="ARBA00002324"/>
    </source>
</evidence>
<comment type="similarity">
    <text evidence="10">Belongs to the NadD family.</text>
</comment>
<dbReference type="GO" id="GO:0005524">
    <property type="term" value="F:ATP binding"/>
    <property type="evidence" value="ECO:0007669"/>
    <property type="project" value="UniProtKB-KW"/>
</dbReference>
<keyword evidence="7 10" id="KW-0067">ATP-binding</keyword>
<dbReference type="Proteomes" id="UP000179258">
    <property type="component" value="Unassembled WGS sequence"/>
</dbReference>
<dbReference type="HAMAP" id="MF_00244">
    <property type="entry name" value="NaMN_adenylyltr"/>
    <property type="match status" value="1"/>
</dbReference>
<keyword evidence="5 10" id="KW-0548">Nucleotidyltransferase</keyword>
<keyword evidence="8 10" id="KW-0520">NAD</keyword>
<comment type="pathway">
    <text evidence="2 10">Cofactor biosynthesis; NAD(+) biosynthesis; deamido-NAD(+) from nicotinate D-ribonucleotide: step 1/1.</text>
</comment>
<dbReference type="EC" id="2.7.7.18" evidence="10"/>
<comment type="function">
    <text evidence="1 10">Catalyzes the reversible adenylation of nicotinate mononucleotide (NaMN) to nicotinic acid adenine dinucleotide (NaAD).</text>
</comment>
<accession>A0A1G2R3W3</accession>
<evidence type="ECO:0000256" key="9">
    <source>
        <dbReference type="ARBA" id="ARBA00048721"/>
    </source>
</evidence>
<organism evidence="12 13">
    <name type="scientific">Candidatus Wildermuthbacteria bacterium RIFCSPHIGHO2_02_FULL_47_17</name>
    <dbReference type="NCBI Taxonomy" id="1802452"/>
    <lineage>
        <taxon>Bacteria</taxon>
        <taxon>Candidatus Wildermuthiibacteriota</taxon>
    </lineage>
</organism>
<reference evidence="12 13" key="1">
    <citation type="journal article" date="2016" name="Nat. Commun.">
        <title>Thousands of microbial genomes shed light on interconnected biogeochemical processes in an aquifer system.</title>
        <authorList>
            <person name="Anantharaman K."/>
            <person name="Brown C.T."/>
            <person name="Hug L.A."/>
            <person name="Sharon I."/>
            <person name="Castelle C.J."/>
            <person name="Probst A.J."/>
            <person name="Thomas B.C."/>
            <person name="Singh A."/>
            <person name="Wilkins M.J."/>
            <person name="Karaoz U."/>
            <person name="Brodie E.L."/>
            <person name="Williams K.H."/>
            <person name="Hubbard S.S."/>
            <person name="Banfield J.F."/>
        </authorList>
    </citation>
    <scope>NUCLEOTIDE SEQUENCE [LARGE SCALE GENOMIC DNA]</scope>
</reference>
<evidence type="ECO:0000256" key="2">
    <source>
        <dbReference type="ARBA" id="ARBA00005019"/>
    </source>
</evidence>
<dbReference type="InterPro" id="IPR005248">
    <property type="entry name" value="NadD/NMNAT"/>
</dbReference>
<dbReference type="AlphaFoldDB" id="A0A1G2R3W3"/>
<dbReference type="EMBL" id="MHTX01000048">
    <property type="protein sequence ID" value="OHA66942.1"/>
    <property type="molecule type" value="Genomic_DNA"/>
</dbReference>
<dbReference type="Pfam" id="PF01467">
    <property type="entry name" value="CTP_transf_like"/>
    <property type="match status" value="1"/>
</dbReference>
<evidence type="ECO:0000313" key="12">
    <source>
        <dbReference type="EMBL" id="OHA66942.1"/>
    </source>
</evidence>
<feature type="domain" description="Cytidyltransferase-like" evidence="11">
    <location>
        <begin position="16"/>
        <end position="166"/>
    </location>
</feature>
<dbReference type="SUPFAM" id="SSF52374">
    <property type="entry name" value="Nucleotidylyl transferase"/>
    <property type="match status" value="1"/>
</dbReference>
<evidence type="ECO:0000256" key="6">
    <source>
        <dbReference type="ARBA" id="ARBA00022741"/>
    </source>
</evidence>
<evidence type="ECO:0000259" key="11">
    <source>
        <dbReference type="Pfam" id="PF01467"/>
    </source>
</evidence>
<comment type="caution">
    <text evidence="12">The sequence shown here is derived from an EMBL/GenBank/DDBJ whole genome shotgun (WGS) entry which is preliminary data.</text>
</comment>
<dbReference type="PANTHER" id="PTHR39321:SF3">
    <property type="entry name" value="PHOSPHOPANTETHEINE ADENYLYLTRANSFERASE"/>
    <property type="match status" value="1"/>
</dbReference>
<sequence>MAGISKKKICCLGFSANPPHLGHLGAAMLVLRKKMADEVWLIPCFEHSFGKPLIPARHRWKMAKLMEGPRIKASRIELRRRRKSYTIDTVRSLKKQHPAHEFFWMVGADIIKTKSYLNWRNWKELSREIKFIVIKRPGFAVKKLPRGFILAGGASPKISSTEIRERIRRRVSIRGLVPQKVKEYIENNMPYIHLTA</sequence>
<evidence type="ECO:0000256" key="4">
    <source>
        <dbReference type="ARBA" id="ARBA00022679"/>
    </source>
</evidence>
<gene>
    <name evidence="10" type="primary">nadD</name>
    <name evidence="12" type="ORF">A3D59_01810</name>
</gene>
<protein>
    <recommendedName>
        <fullName evidence="10">Probable nicotinate-nucleotide adenylyltransferase</fullName>
        <ecNumber evidence="10">2.7.7.18</ecNumber>
    </recommendedName>
    <alternativeName>
        <fullName evidence="10">Deamido-NAD(+) diphosphorylase</fullName>
    </alternativeName>
    <alternativeName>
        <fullName evidence="10">Deamido-NAD(+) pyrophosphorylase</fullName>
    </alternativeName>
    <alternativeName>
        <fullName evidence="10">Nicotinate mononucleotide adenylyltransferase</fullName>
        <shortName evidence="10">NaMN adenylyltransferase</shortName>
    </alternativeName>
</protein>
<keyword evidence="6 10" id="KW-0547">Nucleotide-binding</keyword>
<evidence type="ECO:0000313" key="13">
    <source>
        <dbReference type="Proteomes" id="UP000179258"/>
    </source>
</evidence>
<comment type="catalytic activity">
    <reaction evidence="9 10">
        <text>nicotinate beta-D-ribonucleotide + ATP + H(+) = deamido-NAD(+) + diphosphate</text>
        <dbReference type="Rhea" id="RHEA:22860"/>
        <dbReference type="ChEBI" id="CHEBI:15378"/>
        <dbReference type="ChEBI" id="CHEBI:30616"/>
        <dbReference type="ChEBI" id="CHEBI:33019"/>
        <dbReference type="ChEBI" id="CHEBI:57502"/>
        <dbReference type="ChEBI" id="CHEBI:58437"/>
        <dbReference type="EC" id="2.7.7.18"/>
    </reaction>
</comment>
<keyword evidence="3 10" id="KW-0662">Pyridine nucleotide biosynthesis</keyword>
<name>A0A1G2R3W3_9BACT</name>
<evidence type="ECO:0000256" key="5">
    <source>
        <dbReference type="ARBA" id="ARBA00022695"/>
    </source>
</evidence>
<dbReference type="InterPro" id="IPR014729">
    <property type="entry name" value="Rossmann-like_a/b/a_fold"/>
</dbReference>
<dbReference type="CDD" id="cd02165">
    <property type="entry name" value="NMNAT"/>
    <property type="match status" value="1"/>
</dbReference>
<evidence type="ECO:0000256" key="8">
    <source>
        <dbReference type="ARBA" id="ARBA00023027"/>
    </source>
</evidence>
<dbReference type="GO" id="GO:0009435">
    <property type="term" value="P:NAD+ biosynthetic process"/>
    <property type="evidence" value="ECO:0007669"/>
    <property type="project" value="UniProtKB-UniRule"/>
</dbReference>
<dbReference type="PANTHER" id="PTHR39321">
    <property type="entry name" value="NICOTINATE-NUCLEOTIDE ADENYLYLTRANSFERASE-RELATED"/>
    <property type="match status" value="1"/>
</dbReference>